<dbReference type="InterPro" id="IPR013762">
    <property type="entry name" value="Integrase-like_cat_sf"/>
</dbReference>
<name>A0A382BI93_9ZZZZ</name>
<dbReference type="AlphaFoldDB" id="A0A382BI93"/>
<dbReference type="EMBL" id="UINC01029890">
    <property type="protein sequence ID" value="SVB13394.1"/>
    <property type="molecule type" value="Genomic_DNA"/>
</dbReference>
<feature type="domain" description="Tyr recombinase" evidence="3">
    <location>
        <begin position="1"/>
        <end position="49"/>
    </location>
</feature>
<evidence type="ECO:0000256" key="2">
    <source>
        <dbReference type="ARBA" id="ARBA00023172"/>
    </source>
</evidence>
<dbReference type="PANTHER" id="PTHR30349">
    <property type="entry name" value="PHAGE INTEGRASE-RELATED"/>
    <property type="match status" value="1"/>
</dbReference>
<dbReference type="InterPro" id="IPR002104">
    <property type="entry name" value="Integrase_catalytic"/>
</dbReference>
<feature type="non-terminal residue" evidence="4">
    <location>
        <position position="1"/>
    </location>
</feature>
<dbReference type="GO" id="GO:0015074">
    <property type="term" value="P:DNA integration"/>
    <property type="evidence" value="ECO:0007669"/>
    <property type="project" value="InterPro"/>
</dbReference>
<evidence type="ECO:0000313" key="4">
    <source>
        <dbReference type="EMBL" id="SVB13394.1"/>
    </source>
</evidence>
<dbReference type="Pfam" id="PF00589">
    <property type="entry name" value="Phage_integrase"/>
    <property type="match status" value="1"/>
</dbReference>
<organism evidence="4">
    <name type="scientific">marine metagenome</name>
    <dbReference type="NCBI Taxonomy" id="408172"/>
    <lineage>
        <taxon>unclassified sequences</taxon>
        <taxon>metagenomes</taxon>
        <taxon>ecological metagenomes</taxon>
    </lineage>
</organism>
<evidence type="ECO:0000259" key="3">
    <source>
        <dbReference type="PROSITE" id="PS51898"/>
    </source>
</evidence>
<dbReference type="PANTHER" id="PTHR30349:SF41">
    <property type="entry name" value="INTEGRASE_RECOMBINASE PROTEIN MJ0367-RELATED"/>
    <property type="match status" value="1"/>
</dbReference>
<dbReference type="InterPro" id="IPR050090">
    <property type="entry name" value="Tyrosine_recombinase_XerCD"/>
</dbReference>
<evidence type="ECO:0000256" key="1">
    <source>
        <dbReference type="ARBA" id="ARBA00023125"/>
    </source>
</evidence>
<protein>
    <recommendedName>
        <fullName evidence="3">Tyr recombinase domain-containing protein</fullName>
    </recommendedName>
</protein>
<dbReference type="GO" id="GO:0006310">
    <property type="term" value="P:DNA recombination"/>
    <property type="evidence" value="ECO:0007669"/>
    <property type="project" value="UniProtKB-KW"/>
</dbReference>
<dbReference type="Gene3D" id="1.10.443.10">
    <property type="entry name" value="Intergrase catalytic core"/>
    <property type="match status" value="1"/>
</dbReference>
<keyword evidence="1" id="KW-0238">DNA-binding</keyword>
<keyword evidence="2" id="KW-0233">DNA recombination</keyword>
<gene>
    <name evidence="4" type="ORF">METZ01_LOCUS166248</name>
</gene>
<dbReference type="PROSITE" id="PS51898">
    <property type="entry name" value="TYR_RECOMBINASE"/>
    <property type="match status" value="1"/>
</dbReference>
<dbReference type="GO" id="GO:0003677">
    <property type="term" value="F:DNA binding"/>
    <property type="evidence" value="ECO:0007669"/>
    <property type="project" value="UniProtKB-KW"/>
</dbReference>
<reference evidence="4" key="1">
    <citation type="submission" date="2018-05" db="EMBL/GenBank/DDBJ databases">
        <authorList>
            <person name="Lanie J.A."/>
            <person name="Ng W.-L."/>
            <person name="Kazmierczak K.M."/>
            <person name="Andrzejewski T.M."/>
            <person name="Davidsen T.M."/>
            <person name="Wayne K.J."/>
            <person name="Tettelin H."/>
            <person name="Glass J.I."/>
            <person name="Rusch D."/>
            <person name="Podicherti R."/>
            <person name="Tsui H.-C.T."/>
            <person name="Winkler M.E."/>
        </authorList>
    </citation>
    <scope>NUCLEOTIDE SEQUENCE</scope>
</reference>
<dbReference type="SUPFAM" id="SSF56349">
    <property type="entry name" value="DNA breaking-rejoining enzymes"/>
    <property type="match status" value="1"/>
</dbReference>
<accession>A0A382BI93</accession>
<proteinExistence type="predicted"/>
<sequence length="57" mass="6502">HILRHSFATHLMDKGADIRAVKDLLGHNSLSSTQIYTHVQPEKMKEIYKQAHPHGSK</sequence>
<dbReference type="InterPro" id="IPR011010">
    <property type="entry name" value="DNA_brk_join_enz"/>
</dbReference>